<gene>
    <name evidence="1" type="ORF">ALQ05_200167</name>
</gene>
<dbReference type="EMBL" id="RBRD01000302">
    <property type="protein sequence ID" value="RMQ30443.1"/>
    <property type="molecule type" value="Genomic_DNA"/>
</dbReference>
<evidence type="ECO:0000313" key="1">
    <source>
        <dbReference type="EMBL" id="RMQ30443.1"/>
    </source>
</evidence>
<dbReference type="AlphaFoldDB" id="A0A3M4KMW3"/>
<comment type="caution">
    <text evidence="1">The sequence shown here is derived from an EMBL/GenBank/DDBJ whole genome shotgun (WGS) entry which is preliminary data.</text>
</comment>
<dbReference type="Proteomes" id="UP000279553">
    <property type="component" value="Unassembled WGS sequence"/>
</dbReference>
<accession>A0A3M4KMW3</accession>
<sequence length="118" mass="12825">MIDCNTRLRIKQNLADQQGAKQCDDVLLFAQGHAAVDGYPGQQDTLERCLACASGQFAESLEGTLNRLLQRLHPRLVGKALVIEGAIEFANTCSQVGNVAKAVQQRVGLLVQCLFERG</sequence>
<organism evidence="1 2">
    <name type="scientific">Pseudomonas amygdali pv. mori</name>
    <dbReference type="NCBI Taxonomy" id="34065"/>
    <lineage>
        <taxon>Bacteria</taxon>
        <taxon>Pseudomonadati</taxon>
        <taxon>Pseudomonadota</taxon>
        <taxon>Gammaproteobacteria</taxon>
        <taxon>Pseudomonadales</taxon>
        <taxon>Pseudomonadaceae</taxon>
        <taxon>Pseudomonas</taxon>
        <taxon>Pseudomonas amygdali</taxon>
    </lineage>
</organism>
<proteinExistence type="predicted"/>
<name>A0A3M4KMW3_PSEA0</name>
<protein>
    <submittedName>
        <fullName evidence="1">Uncharacterized protein</fullName>
    </submittedName>
</protein>
<evidence type="ECO:0000313" key="2">
    <source>
        <dbReference type="Proteomes" id="UP000279553"/>
    </source>
</evidence>
<reference evidence="1 2" key="1">
    <citation type="submission" date="2018-08" db="EMBL/GenBank/DDBJ databases">
        <title>Recombination of ecologically and evolutionarily significant loci maintains genetic cohesion in the Pseudomonas syringae species complex.</title>
        <authorList>
            <person name="Dillon M."/>
            <person name="Thakur S."/>
            <person name="Almeida R.N.D."/>
            <person name="Weir B.S."/>
            <person name="Guttman D.S."/>
        </authorList>
    </citation>
    <scope>NUCLEOTIDE SEQUENCE [LARGE SCALE GENOMIC DNA]</scope>
    <source>
        <strain evidence="1 2">ICMP 535</strain>
    </source>
</reference>